<evidence type="ECO:0000313" key="4">
    <source>
        <dbReference type="Proteomes" id="UP000007881"/>
    </source>
</evidence>
<dbReference type="KEGG" id="phm:PSMK_30880"/>
<dbReference type="AlphaFoldDB" id="I0IJ09"/>
<dbReference type="RefSeq" id="WP_014438451.1">
    <property type="nucleotide sequence ID" value="NC_017080.1"/>
</dbReference>
<evidence type="ECO:0000256" key="1">
    <source>
        <dbReference type="SAM" id="MobiDB-lite"/>
    </source>
</evidence>
<evidence type="ECO:0000259" key="2">
    <source>
        <dbReference type="Pfam" id="PF00535"/>
    </source>
</evidence>
<dbReference type="HOGENOM" id="CLU_033536_7_4_0"/>
<dbReference type="GO" id="GO:0016740">
    <property type="term" value="F:transferase activity"/>
    <property type="evidence" value="ECO:0007669"/>
    <property type="project" value="UniProtKB-KW"/>
</dbReference>
<dbReference type="Pfam" id="PF00535">
    <property type="entry name" value="Glycos_transf_2"/>
    <property type="match status" value="1"/>
</dbReference>
<dbReference type="Gene3D" id="3.90.550.10">
    <property type="entry name" value="Spore Coat Polysaccharide Biosynthesis Protein SpsA, Chain A"/>
    <property type="match status" value="1"/>
</dbReference>
<organism evidence="3 4">
    <name type="scientific">Phycisphaera mikurensis (strain NBRC 102666 / KCTC 22515 / FYK2301M01)</name>
    <dbReference type="NCBI Taxonomy" id="1142394"/>
    <lineage>
        <taxon>Bacteria</taxon>
        <taxon>Pseudomonadati</taxon>
        <taxon>Planctomycetota</taxon>
        <taxon>Phycisphaerae</taxon>
        <taxon>Phycisphaerales</taxon>
        <taxon>Phycisphaeraceae</taxon>
        <taxon>Phycisphaera</taxon>
    </lineage>
</organism>
<dbReference type="eggNOG" id="COG0463">
    <property type="taxonomic scope" value="Bacteria"/>
</dbReference>
<dbReference type="InterPro" id="IPR050256">
    <property type="entry name" value="Glycosyltransferase_2"/>
</dbReference>
<gene>
    <name evidence="3" type="ordered locus">PSMK_30880</name>
</gene>
<accession>I0IJ09</accession>
<dbReference type="EMBL" id="AP012338">
    <property type="protein sequence ID" value="BAM05247.1"/>
    <property type="molecule type" value="Genomic_DNA"/>
</dbReference>
<protein>
    <submittedName>
        <fullName evidence="3">Putative glycosyltransferase</fullName>
    </submittedName>
</protein>
<keyword evidence="3" id="KW-0808">Transferase</keyword>
<dbReference type="Proteomes" id="UP000007881">
    <property type="component" value="Chromosome"/>
</dbReference>
<dbReference type="PANTHER" id="PTHR48090:SF7">
    <property type="entry name" value="RFBJ PROTEIN"/>
    <property type="match status" value="1"/>
</dbReference>
<dbReference type="InterPro" id="IPR029044">
    <property type="entry name" value="Nucleotide-diphossugar_trans"/>
</dbReference>
<sequence length="272" mass="28087">MPSIRPPLPPAPPLPPTGLPRRAAAPPAAFEPLVLVPAFNHAPALGAVLAGLPAGTPALVVDDGSTDATGAVVTAAATRRADLFRLRHADNRGKAAALHTGFAWAMGRGFTHAVTLDADGQHDPAAVPAMLAASAADRGSLVLGVRPGRLPGTPLRSAVGRSVSDRSVRLACGLRVSDSQTGMRVYPLAAVVRAGCTASRFGFETEVIVRCHRLGVRVVEVPVGGRYAVATGRVTHFRPVADSLRGLRLHARLVAERLRGAGRRAADTPAAT</sequence>
<dbReference type="SUPFAM" id="SSF53448">
    <property type="entry name" value="Nucleotide-diphospho-sugar transferases"/>
    <property type="match status" value="1"/>
</dbReference>
<name>I0IJ09_PHYMF</name>
<feature type="compositionally biased region" description="Pro residues" evidence="1">
    <location>
        <begin position="1"/>
        <end position="18"/>
    </location>
</feature>
<keyword evidence="4" id="KW-1185">Reference proteome</keyword>
<dbReference type="PANTHER" id="PTHR48090">
    <property type="entry name" value="UNDECAPRENYL-PHOSPHATE 4-DEOXY-4-FORMAMIDO-L-ARABINOSE TRANSFERASE-RELATED"/>
    <property type="match status" value="1"/>
</dbReference>
<reference evidence="3 4" key="1">
    <citation type="submission" date="2012-02" db="EMBL/GenBank/DDBJ databases">
        <title>Complete genome sequence of Phycisphaera mikurensis NBRC 102666.</title>
        <authorList>
            <person name="Ankai A."/>
            <person name="Hosoyama A."/>
            <person name="Terui Y."/>
            <person name="Sekine M."/>
            <person name="Fukai R."/>
            <person name="Kato Y."/>
            <person name="Nakamura S."/>
            <person name="Yamada-Narita S."/>
            <person name="Kawakoshi A."/>
            <person name="Fukunaga Y."/>
            <person name="Yamazaki S."/>
            <person name="Fujita N."/>
        </authorList>
    </citation>
    <scope>NUCLEOTIDE SEQUENCE [LARGE SCALE GENOMIC DNA]</scope>
    <source>
        <strain evidence="4">NBRC 102666 / KCTC 22515 / FYK2301M01</strain>
    </source>
</reference>
<feature type="region of interest" description="Disordered" evidence="1">
    <location>
        <begin position="1"/>
        <end position="23"/>
    </location>
</feature>
<feature type="domain" description="Glycosyltransferase 2-like" evidence="2">
    <location>
        <begin position="34"/>
        <end position="158"/>
    </location>
</feature>
<dbReference type="CDD" id="cd04179">
    <property type="entry name" value="DPM_DPG-synthase_like"/>
    <property type="match status" value="1"/>
</dbReference>
<evidence type="ECO:0000313" key="3">
    <source>
        <dbReference type="EMBL" id="BAM05247.1"/>
    </source>
</evidence>
<proteinExistence type="predicted"/>
<dbReference type="STRING" id="1142394.PSMK_30880"/>
<dbReference type="OrthoDB" id="9766299at2"/>
<dbReference type="InterPro" id="IPR001173">
    <property type="entry name" value="Glyco_trans_2-like"/>
</dbReference>